<feature type="transmembrane region" description="Helical" evidence="1">
    <location>
        <begin position="75"/>
        <end position="97"/>
    </location>
</feature>
<keyword evidence="1" id="KW-0812">Transmembrane</keyword>
<evidence type="ECO:0000313" key="3">
    <source>
        <dbReference type="Proteomes" id="UP000284333"/>
    </source>
</evidence>
<comment type="caution">
    <text evidence="2">The sequence shown here is derived from an EMBL/GenBank/DDBJ whole genome shotgun (WGS) entry which is preliminary data.</text>
</comment>
<gene>
    <name evidence="2" type="ORF">EF834_01460</name>
</gene>
<keyword evidence="3" id="KW-1185">Reference proteome</keyword>
<evidence type="ECO:0000256" key="1">
    <source>
        <dbReference type="SAM" id="Phobius"/>
    </source>
</evidence>
<dbReference type="AlphaFoldDB" id="A0A3S3BPJ0"/>
<dbReference type="Proteomes" id="UP000284333">
    <property type="component" value="Unassembled WGS sequence"/>
</dbReference>
<protein>
    <submittedName>
        <fullName evidence="2">Uncharacterized protein</fullName>
    </submittedName>
</protein>
<keyword evidence="1" id="KW-1133">Transmembrane helix</keyword>
<accession>A0A3S3BPJ0</accession>
<dbReference type="OrthoDB" id="4484176at2"/>
<name>A0A3S3BPJ0_9NOCA</name>
<proteinExistence type="predicted"/>
<dbReference type="EMBL" id="RKLN01000001">
    <property type="protein sequence ID" value="RVW06156.1"/>
    <property type="molecule type" value="Genomic_DNA"/>
</dbReference>
<reference evidence="2 3" key="1">
    <citation type="submission" date="2018-11" db="EMBL/GenBank/DDBJ databases">
        <title>Rhodococcus spongicola sp. nov. and Rhodococcus xishaensis sp. nov. from marine sponges.</title>
        <authorList>
            <person name="Li L."/>
            <person name="Lin H.W."/>
        </authorList>
    </citation>
    <scope>NUCLEOTIDE SEQUENCE [LARGE SCALE GENOMIC DNA]</scope>
    <source>
        <strain evidence="2 3">LHW50502</strain>
    </source>
</reference>
<keyword evidence="1" id="KW-0472">Membrane</keyword>
<organism evidence="2 3">
    <name type="scientific">Rhodococcus spongiicola</name>
    <dbReference type="NCBI Taxonomy" id="2487352"/>
    <lineage>
        <taxon>Bacteria</taxon>
        <taxon>Bacillati</taxon>
        <taxon>Actinomycetota</taxon>
        <taxon>Actinomycetes</taxon>
        <taxon>Mycobacteriales</taxon>
        <taxon>Nocardiaceae</taxon>
        <taxon>Rhodococcus</taxon>
    </lineage>
</organism>
<evidence type="ECO:0000313" key="2">
    <source>
        <dbReference type="EMBL" id="RVW06156.1"/>
    </source>
</evidence>
<sequence>MLIGICAAILGLILHTAGARLSTREGGDGAIPPARGRQPVRPSWRVRLLHTAGWVASIAAVVAISDGFWDVGPGVSIAVTVAVLVIVNGLPDFIVALQRGRNAPQS</sequence>